<dbReference type="Pfam" id="PF09261">
    <property type="entry name" value="Alpha-mann_mid"/>
    <property type="match status" value="1"/>
</dbReference>
<dbReference type="InterPro" id="IPR000602">
    <property type="entry name" value="Glyco_hydro_38_N"/>
</dbReference>
<dbReference type="GO" id="GO:0006013">
    <property type="term" value="P:mannose metabolic process"/>
    <property type="evidence" value="ECO:0007669"/>
    <property type="project" value="InterPro"/>
</dbReference>
<evidence type="ECO:0000256" key="1">
    <source>
        <dbReference type="ARBA" id="ARBA00009792"/>
    </source>
</evidence>
<dbReference type="Gene3D" id="1.20.1270.50">
    <property type="entry name" value="Glycoside hydrolase family 38, central domain"/>
    <property type="match status" value="1"/>
</dbReference>
<dbReference type="Gene3D" id="2.60.40.2210">
    <property type="match status" value="1"/>
</dbReference>
<evidence type="ECO:0000313" key="7">
    <source>
        <dbReference type="Proteomes" id="UP000280759"/>
    </source>
</evidence>
<dbReference type="PANTHER" id="PTHR46017:SF2">
    <property type="entry name" value="MANNOSYLGLYCERATE HYDROLASE"/>
    <property type="match status" value="1"/>
</dbReference>
<dbReference type="GO" id="GO:0030246">
    <property type="term" value="F:carbohydrate binding"/>
    <property type="evidence" value="ECO:0007669"/>
    <property type="project" value="InterPro"/>
</dbReference>
<dbReference type="CDD" id="cd10814">
    <property type="entry name" value="GH38N_AMII_SpGH38_like"/>
    <property type="match status" value="1"/>
</dbReference>
<keyword evidence="4 6" id="KW-0326">Glycosidase</keyword>
<reference evidence="6 7" key="1">
    <citation type="submission" date="2018-10" db="EMBL/GenBank/DDBJ databases">
        <authorList>
            <consortium name="Molecular Microbiology and Infection Unit (UMMI)"/>
            <person name="Machado M."/>
        </authorList>
    </citation>
    <scope>NUCLEOTIDE SEQUENCE [LARGE SCALE GENOMIC DNA]</scope>
    <source>
        <strain evidence="6">FMV2238.02</strain>
    </source>
</reference>
<dbReference type="PANTHER" id="PTHR46017">
    <property type="entry name" value="ALPHA-MANNOSIDASE 2C1"/>
    <property type="match status" value="1"/>
</dbReference>
<dbReference type="RefSeq" id="WP_125074515.1">
    <property type="nucleotide sequence ID" value="NZ_CP053792.1"/>
</dbReference>
<dbReference type="InterPro" id="IPR027291">
    <property type="entry name" value="Glyco_hydro_38_N_sf"/>
</dbReference>
<dbReference type="AlphaFoldDB" id="A0A3P5YAL7"/>
<name>A0A3P5YAL7_STRCB</name>
<dbReference type="InterPro" id="IPR041147">
    <property type="entry name" value="GH38_C"/>
</dbReference>
<dbReference type="Pfam" id="PF17677">
    <property type="entry name" value="Glyco_hydro38C2"/>
    <property type="match status" value="1"/>
</dbReference>
<feature type="domain" description="Glycoside hydrolase family 38 central" evidence="5">
    <location>
        <begin position="297"/>
        <end position="370"/>
    </location>
</feature>
<dbReference type="EC" id="3.2.1.170" evidence="6"/>
<protein>
    <submittedName>
        <fullName evidence="6">Mannosylglycerate hydrolase</fullName>
        <ecNumber evidence="6">3.2.1.170</ecNumber>
    </submittedName>
</protein>
<dbReference type="Proteomes" id="UP000280759">
    <property type="component" value="Unassembled WGS sequence"/>
</dbReference>
<accession>A0A3P5YAL7</accession>
<dbReference type="InterPro" id="IPR015341">
    <property type="entry name" value="Glyco_hydro_38_cen"/>
</dbReference>
<dbReference type="SUPFAM" id="SSF88713">
    <property type="entry name" value="Glycoside hydrolase/deacetylase"/>
    <property type="match status" value="1"/>
</dbReference>
<dbReference type="SMART" id="SM00872">
    <property type="entry name" value="Alpha-mann_mid"/>
    <property type="match status" value="1"/>
</dbReference>
<evidence type="ECO:0000256" key="4">
    <source>
        <dbReference type="ARBA" id="ARBA00023295"/>
    </source>
</evidence>
<dbReference type="SUPFAM" id="SSF74650">
    <property type="entry name" value="Galactose mutarotase-like"/>
    <property type="match status" value="1"/>
</dbReference>
<dbReference type="GO" id="GO:0004559">
    <property type="term" value="F:alpha-mannosidase activity"/>
    <property type="evidence" value="ECO:0007669"/>
    <property type="project" value="InterPro"/>
</dbReference>
<sequence length="903" mass="102728">MATKKVHIISHSHWDREWYMAYEQHHMRLINLIDDLLELFQTDPDFHSFHLDGQTIILDDYLQVRPEREADIRQAIADGKLRIGPFYILQDDFLTSSESNVRNMLIGKEDCDKWGASVPLGYFPDTFGNMGQTPQLMSKADLHAAAFGRGIRPTGFNNQVDTSEKYSSQFSEISWHGPDDSHILGLLFANWYSNGNEIPTTETEARIFWDQKLADAERFASTKHLLMMNGVDHQPVQLDVTKAIALANQLYPDYEFVHSCFEDYLADLANDLPENLSTVQGEITSQETDGWYTLANTASSRIYLKQANTRVSRQLENITEPLAAMAYDVTSTYPHDQLRYAWKTLMQNHPHDSICGCSVDSVHQEMMTRFEKAHQVGHYLAEKAVKQLADAIDTSDFPTDSQPFLLFNTSGHTKTRVTEISLTWKKYHFGQRFPKDVYQEAEDYLAGLSQSFHVIDTSGQVIPEAEILETCIAFDYDLPERTFREPYFAIKVTLRLPVTLPAMSWKALALQLGDGATPSQTIPAPLYNDNNKCLENDFLKVMIQSDGRLTITDKESGLTYQDLLRFEDCGDIGNEYISRQPNHEQPFYADQSTTCLAILSNTAQLAEIEISQTFAIPVSADDRLRAEMEAVIDITERQAGRSQKKAELTLKTLIRMEKENPRLQFTTSFDNQMTNHRLRVLFPTHLKTDQHLADSIFETVERPNQPHATFWKNPSNPQHQECFVSLFDGENGVTIGNYGLNEYEILPDTNTIAITLLRSIGEMGDWGYFPTPEAQCLGQHSLSYSFESITKQTQFASYWRAQEGQVPVIATQTDQHEGRLAAEYSYLTGTNDQVALTAFKRRLSDNALITRCYNLSNHKACDFSLNLPNHKAKVTNLLEKDSNQTLPNQLGKADILTLAWQKE</sequence>
<comment type="similarity">
    <text evidence="1">Belongs to the glycosyl hydrolase 38 family.</text>
</comment>
<dbReference type="Pfam" id="PF18438">
    <property type="entry name" value="Glyco_hydro_38"/>
    <property type="match status" value="1"/>
</dbReference>
<dbReference type="InterPro" id="IPR011330">
    <property type="entry name" value="Glyco_hydro/deAcase_b/a-brl"/>
</dbReference>
<dbReference type="Gene3D" id="3.20.110.10">
    <property type="entry name" value="Glycoside hydrolase 38, N terminal domain"/>
    <property type="match status" value="1"/>
</dbReference>
<dbReference type="GO" id="GO:0102546">
    <property type="term" value="F:mannosylglycerate hydrolase activity"/>
    <property type="evidence" value="ECO:0007669"/>
    <property type="project" value="UniProtKB-EC"/>
</dbReference>
<organism evidence="6 7">
    <name type="scientific">Streptococcus canis</name>
    <dbReference type="NCBI Taxonomy" id="1329"/>
    <lineage>
        <taxon>Bacteria</taxon>
        <taxon>Bacillati</taxon>
        <taxon>Bacillota</taxon>
        <taxon>Bacilli</taxon>
        <taxon>Lactobacillales</taxon>
        <taxon>Streptococcaceae</taxon>
        <taxon>Streptococcus</taxon>
    </lineage>
</organism>
<dbReference type="Gene3D" id="2.70.98.30">
    <property type="entry name" value="Golgi alpha-mannosidase II, domain 4"/>
    <property type="match status" value="1"/>
</dbReference>
<keyword evidence="2" id="KW-0479">Metal-binding</keyword>
<evidence type="ECO:0000313" key="6">
    <source>
        <dbReference type="EMBL" id="VDC43044.1"/>
    </source>
</evidence>
<dbReference type="Pfam" id="PF07748">
    <property type="entry name" value="Glyco_hydro_38C"/>
    <property type="match status" value="1"/>
</dbReference>
<dbReference type="InterPro" id="IPR037094">
    <property type="entry name" value="Glyco_hydro_38_cen_sf"/>
</dbReference>
<dbReference type="GO" id="GO:0009313">
    <property type="term" value="P:oligosaccharide catabolic process"/>
    <property type="evidence" value="ECO:0007669"/>
    <property type="project" value="TreeGrafter"/>
</dbReference>
<dbReference type="Pfam" id="PF01074">
    <property type="entry name" value="Glyco_hydro_38N"/>
    <property type="match status" value="1"/>
</dbReference>
<evidence type="ECO:0000256" key="2">
    <source>
        <dbReference type="ARBA" id="ARBA00022723"/>
    </source>
</evidence>
<keyword evidence="3 6" id="KW-0378">Hydrolase</keyword>
<dbReference type="InterPro" id="IPR011682">
    <property type="entry name" value="Glyco_hydro_38_C"/>
</dbReference>
<dbReference type="Gene3D" id="2.60.40.2220">
    <property type="match status" value="1"/>
</dbReference>
<proteinExistence type="inferred from homology"/>
<dbReference type="InterPro" id="IPR041509">
    <property type="entry name" value="GH38_beta-1"/>
</dbReference>
<evidence type="ECO:0000256" key="3">
    <source>
        <dbReference type="ARBA" id="ARBA00022801"/>
    </source>
</evidence>
<keyword evidence="7" id="KW-1185">Reference proteome</keyword>
<dbReference type="EMBL" id="UXEP01000022">
    <property type="protein sequence ID" value="VDC43044.1"/>
    <property type="molecule type" value="Genomic_DNA"/>
</dbReference>
<evidence type="ECO:0000259" key="5">
    <source>
        <dbReference type="SMART" id="SM00872"/>
    </source>
</evidence>
<dbReference type="GO" id="GO:0046872">
    <property type="term" value="F:metal ion binding"/>
    <property type="evidence" value="ECO:0007669"/>
    <property type="project" value="UniProtKB-KW"/>
</dbReference>
<dbReference type="InterPro" id="IPR011013">
    <property type="entry name" value="Gal_mutarotase_sf_dom"/>
</dbReference>
<dbReference type="InterPro" id="IPR028995">
    <property type="entry name" value="Glyco_hydro_57/38_cen_sf"/>
</dbReference>
<gene>
    <name evidence="6" type="primary">mngB</name>
    <name evidence="6" type="ORF">FMV2238Y02_15260</name>
</gene>
<dbReference type="SUPFAM" id="SSF88688">
    <property type="entry name" value="Families 57/38 glycoside transferase middle domain"/>
    <property type="match status" value="1"/>
</dbReference>